<dbReference type="Gene3D" id="2.130.10.10">
    <property type="entry name" value="YVTN repeat-like/Quinoprotein amine dehydrogenase"/>
    <property type="match status" value="1"/>
</dbReference>
<evidence type="ECO:0000256" key="4">
    <source>
        <dbReference type="ARBA" id="ARBA00022574"/>
    </source>
</evidence>
<evidence type="ECO:0000256" key="2">
    <source>
        <dbReference type="ARBA" id="ARBA00009639"/>
    </source>
</evidence>
<dbReference type="Pfam" id="PF16529">
    <property type="entry name" value="Ge1_WD40"/>
    <property type="match status" value="1"/>
</dbReference>
<feature type="domain" description="Enhancer of mRNA-decapping protein 4 WD40 repeat region" evidence="7">
    <location>
        <begin position="46"/>
        <end position="384"/>
    </location>
</feature>
<name>A0AA88LK38_ARTSF</name>
<feature type="transmembrane region" description="Helical" evidence="6">
    <location>
        <begin position="609"/>
        <end position="626"/>
    </location>
</feature>
<keyword evidence="6" id="KW-0472">Membrane</keyword>
<proteinExistence type="inferred from homology"/>
<sequence>MSEDTGQMSDIQEIHFEGRDDFHCVELQKAHALINVTKAVAAGRKGSSSVKVSQVVSSLWDKTFLLGKQVAVDKTRTYLAYCIKLPKSAEGSTAVRVVDILTKSRTLIRGLRGVIRDLSFSFHVTRTMLAIVDEQGTLFVTEILRSSGDELNDLKIRKLLQVERSLADPSLSINRVIWCGYVPDDEKDDSSEDPAYLLFVTTDDKAELWNLLAIGEEYGNRSVHIDDVGEGYCSLDFDGKCTSASFSPDGSALAVASTSGLVKFFEVRIKDINTSYQPKVLHQWTPHEGKPVSYIEFIDNLLENNADESKEYWKFVIVGSCDNTEIKIYTCENWKCQQTISFLPEKDSGINKLQLNIGMDLTRKFIVLSDIQNSVLYVGDIGDKNGISVIHSLTQLFFGMPVISFDIYDVTAGSRDERDYETFGDVNNDIELHLFIVQEKALSDCAISYSRVKEVEPMEAQTLPEQPVREESPDIAIEEAIIVTENVQPCLRDIKPPEEPSVNLMTPFQVSGNGIDSYEPYQRPPSHSAFSPLNADLVNSTLKPHTPPLTQSSVNDLLNFAHARKVRSGASSPSREVASIMDQTMEQFRHLGMEDRPDENESKAGPSRPYVFAFFLFIFFLLYFTLI</sequence>
<evidence type="ECO:0000313" key="8">
    <source>
        <dbReference type="EMBL" id="KAK2724845.1"/>
    </source>
</evidence>
<gene>
    <name evidence="8" type="ORF">QYM36_001347</name>
</gene>
<keyword evidence="5" id="KW-0677">Repeat</keyword>
<evidence type="ECO:0000256" key="3">
    <source>
        <dbReference type="ARBA" id="ARBA00022490"/>
    </source>
</evidence>
<comment type="similarity">
    <text evidence="2">Belongs to the WD repeat EDC4 family.</text>
</comment>
<dbReference type="PANTHER" id="PTHR15598:SF5">
    <property type="entry name" value="ENHANCER OF MRNA-DECAPPING PROTEIN 4"/>
    <property type="match status" value="1"/>
</dbReference>
<dbReference type="PANTHER" id="PTHR15598">
    <property type="entry name" value="ENHANCER OF MRNA-DECAPPING PROTEIN 4"/>
    <property type="match status" value="1"/>
</dbReference>
<comment type="subcellular location">
    <subcellularLocation>
        <location evidence="1">Cytoplasm</location>
        <location evidence="1">P-body</location>
    </subcellularLocation>
</comment>
<dbReference type="GO" id="GO:0031087">
    <property type="term" value="P:deadenylation-independent decapping of nuclear-transcribed mRNA"/>
    <property type="evidence" value="ECO:0007669"/>
    <property type="project" value="InterPro"/>
</dbReference>
<dbReference type="AlphaFoldDB" id="A0AA88LK38"/>
<evidence type="ECO:0000256" key="6">
    <source>
        <dbReference type="SAM" id="Phobius"/>
    </source>
</evidence>
<keyword evidence="6" id="KW-1133">Transmembrane helix</keyword>
<evidence type="ECO:0000256" key="5">
    <source>
        <dbReference type="ARBA" id="ARBA00022737"/>
    </source>
</evidence>
<evidence type="ECO:0000259" key="7">
    <source>
        <dbReference type="Pfam" id="PF16529"/>
    </source>
</evidence>
<keyword evidence="3" id="KW-0963">Cytoplasm</keyword>
<reference evidence="8" key="1">
    <citation type="submission" date="2023-07" db="EMBL/GenBank/DDBJ databases">
        <title>Chromosome-level genome assembly of Artemia franciscana.</title>
        <authorList>
            <person name="Jo E."/>
        </authorList>
    </citation>
    <scope>NUCLEOTIDE SEQUENCE</scope>
    <source>
        <tissue evidence="8">Whole body</tissue>
    </source>
</reference>
<dbReference type="SMART" id="SM00320">
    <property type="entry name" value="WD40"/>
    <property type="match status" value="3"/>
</dbReference>
<comment type="caution">
    <text evidence="8">The sequence shown here is derived from an EMBL/GenBank/DDBJ whole genome shotgun (WGS) entry which is preliminary data.</text>
</comment>
<accession>A0AA88LK38</accession>
<dbReference type="InterPro" id="IPR036322">
    <property type="entry name" value="WD40_repeat_dom_sf"/>
</dbReference>
<dbReference type="EMBL" id="JAVRJZ010000003">
    <property type="protein sequence ID" value="KAK2724845.1"/>
    <property type="molecule type" value="Genomic_DNA"/>
</dbReference>
<dbReference type="InterPro" id="IPR015943">
    <property type="entry name" value="WD40/YVTN_repeat-like_dom_sf"/>
</dbReference>
<dbReference type="InterPro" id="IPR032401">
    <property type="entry name" value="EDC4_WD40"/>
</dbReference>
<keyword evidence="6" id="KW-0812">Transmembrane</keyword>
<dbReference type="Proteomes" id="UP001187531">
    <property type="component" value="Unassembled WGS sequence"/>
</dbReference>
<organism evidence="8 9">
    <name type="scientific">Artemia franciscana</name>
    <name type="common">Brine shrimp</name>
    <name type="synonym">Artemia sanfranciscana</name>
    <dbReference type="NCBI Taxonomy" id="6661"/>
    <lineage>
        <taxon>Eukaryota</taxon>
        <taxon>Metazoa</taxon>
        <taxon>Ecdysozoa</taxon>
        <taxon>Arthropoda</taxon>
        <taxon>Crustacea</taxon>
        <taxon>Branchiopoda</taxon>
        <taxon>Anostraca</taxon>
        <taxon>Artemiidae</taxon>
        <taxon>Artemia</taxon>
    </lineage>
</organism>
<dbReference type="InterPro" id="IPR045152">
    <property type="entry name" value="EDC4-like"/>
</dbReference>
<dbReference type="SUPFAM" id="SSF50978">
    <property type="entry name" value="WD40 repeat-like"/>
    <property type="match status" value="1"/>
</dbReference>
<dbReference type="GO" id="GO:0000932">
    <property type="term" value="C:P-body"/>
    <property type="evidence" value="ECO:0007669"/>
    <property type="project" value="UniProtKB-SubCell"/>
</dbReference>
<dbReference type="InterPro" id="IPR001680">
    <property type="entry name" value="WD40_rpt"/>
</dbReference>
<evidence type="ECO:0000313" key="9">
    <source>
        <dbReference type="Proteomes" id="UP001187531"/>
    </source>
</evidence>
<keyword evidence="4" id="KW-0853">WD repeat</keyword>
<evidence type="ECO:0000256" key="1">
    <source>
        <dbReference type="ARBA" id="ARBA00004201"/>
    </source>
</evidence>
<protein>
    <recommendedName>
        <fullName evidence="7">Enhancer of mRNA-decapping protein 4 WD40 repeat region domain-containing protein</fullName>
    </recommendedName>
</protein>
<keyword evidence="9" id="KW-1185">Reference proteome</keyword>